<keyword evidence="2" id="KW-0645">Protease</keyword>
<dbReference type="InterPro" id="IPR038765">
    <property type="entry name" value="Papain-like_cys_pep_sf"/>
</dbReference>
<sequence>MASKKKTVANHNKRQVKPKPSKKTTSPELTATTLSTTKEVAPFVNLSNEVPKSFDDVPNTSNPQRATKLRKYIVNANSQDDPVKLTNYGNFSNAVDVVRRKLGDDGVKAFKNTCFGHFLDVKSMSFSSDIVHSILMRDLPDTLWDKYFGVRGTLEQKEFINKFERYPFNEMEVEDNTKVCMFYLLEYPVHNQLHFTTQEKKEAYIISFFRSIAYRSYDGPPSVFEDVDDTTVDPPSEQVQPDHRTPIATASTSHAPHPVTAPYATSEDVAWLENKLDDLNRKVQLIMQHLGIEAAHERCYPVRASSEEVNCSWFAIHTVIGFGHLHHPPLVDLSASTGDIPTLMCDLYWAVEENCRTLLMNILNDSSRPSHGVDIMVLNKSSFHTLLISGAWLHSDESFYYLFEVHAPVMQKKYIHLSERLPISSHDWTLDKNDDTVTNYVKGISPLLSHSWKDVDHVYVPVNNEDKHWLVVDVDLVRRHVTLYDSSCSASND</sequence>
<dbReference type="OrthoDB" id="1930729at2759"/>
<comment type="similarity">
    <text evidence="1">Belongs to the peptidase C48 family.</text>
</comment>
<dbReference type="SUPFAM" id="SSF54001">
    <property type="entry name" value="Cysteine proteinases"/>
    <property type="match status" value="1"/>
</dbReference>
<dbReference type="EMBL" id="VOIH02000003">
    <property type="protein sequence ID" value="KAF3452088.1"/>
    <property type="molecule type" value="Genomic_DNA"/>
</dbReference>
<feature type="region of interest" description="Disordered" evidence="4">
    <location>
        <begin position="228"/>
        <end position="259"/>
    </location>
</feature>
<feature type="region of interest" description="Disordered" evidence="4">
    <location>
        <begin position="1"/>
        <end position="33"/>
    </location>
</feature>
<evidence type="ECO:0000259" key="5">
    <source>
        <dbReference type="PROSITE" id="PS50600"/>
    </source>
</evidence>
<dbReference type="Proteomes" id="UP000796880">
    <property type="component" value="Unassembled WGS sequence"/>
</dbReference>
<dbReference type="PANTHER" id="PTHR48449:SF1">
    <property type="entry name" value="DUF1985 DOMAIN-CONTAINING PROTEIN"/>
    <property type="match status" value="1"/>
</dbReference>
<evidence type="ECO:0000256" key="1">
    <source>
        <dbReference type="ARBA" id="ARBA00005234"/>
    </source>
</evidence>
<accession>A0A8K0HHB4</accession>
<name>A0A8K0HHB4_9ROSA</name>
<evidence type="ECO:0000256" key="4">
    <source>
        <dbReference type="SAM" id="MobiDB-lite"/>
    </source>
</evidence>
<gene>
    <name evidence="6" type="ORF">FNV43_RR08184</name>
</gene>
<dbReference type="GO" id="GO:0008234">
    <property type="term" value="F:cysteine-type peptidase activity"/>
    <property type="evidence" value="ECO:0007669"/>
    <property type="project" value="InterPro"/>
</dbReference>
<evidence type="ECO:0000256" key="3">
    <source>
        <dbReference type="ARBA" id="ARBA00022801"/>
    </source>
</evidence>
<comment type="caution">
    <text evidence="6">The sequence shown here is derived from an EMBL/GenBank/DDBJ whole genome shotgun (WGS) entry which is preliminary data.</text>
</comment>
<evidence type="ECO:0000256" key="2">
    <source>
        <dbReference type="ARBA" id="ARBA00022670"/>
    </source>
</evidence>
<evidence type="ECO:0000313" key="6">
    <source>
        <dbReference type="EMBL" id="KAF3452088.1"/>
    </source>
</evidence>
<keyword evidence="3" id="KW-0378">Hydrolase</keyword>
<proteinExistence type="inferred from homology"/>
<evidence type="ECO:0000313" key="7">
    <source>
        <dbReference type="Proteomes" id="UP000796880"/>
    </source>
</evidence>
<dbReference type="Pfam" id="PF02902">
    <property type="entry name" value="Peptidase_C48"/>
    <property type="match status" value="1"/>
</dbReference>
<feature type="compositionally biased region" description="Basic residues" evidence="4">
    <location>
        <begin position="1"/>
        <end position="22"/>
    </location>
</feature>
<dbReference type="AlphaFoldDB" id="A0A8K0HHB4"/>
<reference evidence="6" key="1">
    <citation type="submission" date="2020-03" db="EMBL/GenBank/DDBJ databases">
        <title>A high-quality chromosome-level genome assembly of a woody plant with both climbing and erect habits, Rhamnella rubrinervis.</title>
        <authorList>
            <person name="Lu Z."/>
            <person name="Yang Y."/>
            <person name="Zhu X."/>
            <person name="Sun Y."/>
        </authorList>
    </citation>
    <scope>NUCLEOTIDE SEQUENCE</scope>
    <source>
        <strain evidence="6">BYM</strain>
        <tissue evidence="6">Leaf</tissue>
    </source>
</reference>
<dbReference type="GO" id="GO:0006508">
    <property type="term" value="P:proteolysis"/>
    <property type="evidence" value="ECO:0007669"/>
    <property type="project" value="UniProtKB-KW"/>
</dbReference>
<dbReference type="InterPro" id="IPR003653">
    <property type="entry name" value="Peptidase_C48_C"/>
</dbReference>
<dbReference type="PROSITE" id="PS50600">
    <property type="entry name" value="ULP_PROTEASE"/>
    <property type="match status" value="1"/>
</dbReference>
<dbReference type="PANTHER" id="PTHR48449">
    <property type="entry name" value="DUF1985 DOMAIN-CONTAINING PROTEIN"/>
    <property type="match status" value="1"/>
</dbReference>
<dbReference type="Gene3D" id="3.40.395.10">
    <property type="entry name" value="Adenoviral Proteinase, Chain A"/>
    <property type="match status" value="1"/>
</dbReference>
<keyword evidence="7" id="KW-1185">Reference proteome</keyword>
<protein>
    <recommendedName>
        <fullName evidence="5">Ubiquitin-like protease family profile domain-containing protein</fullName>
    </recommendedName>
</protein>
<organism evidence="6 7">
    <name type="scientific">Rhamnella rubrinervis</name>
    <dbReference type="NCBI Taxonomy" id="2594499"/>
    <lineage>
        <taxon>Eukaryota</taxon>
        <taxon>Viridiplantae</taxon>
        <taxon>Streptophyta</taxon>
        <taxon>Embryophyta</taxon>
        <taxon>Tracheophyta</taxon>
        <taxon>Spermatophyta</taxon>
        <taxon>Magnoliopsida</taxon>
        <taxon>eudicotyledons</taxon>
        <taxon>Gunneridae</taxon>
        <taxon>Pentapetalae</taxon>
        <taxon>rosids</taxon>
        <taxon>fabids</taxon>
        <taxon>Rosales</taxon>
        <taxon>Rhamnaceae</taxon>
        <taxon>rhamnoid group</taxon>
        <taxon>Rhamneae</taxon>
        <taxon>Rhamnella</taxon>
    </lineage>
</organism>
<feature type="domain" description="Ubiquitin-like protease family profile" evidence="5">
    <location>
        <begin position="376"/>
        <end position="493"/>
    </location>
</feature>